<comment type="catalytic activity">
    <reaction evidence="1">
        <text>ATP + protein L-histidine = ADP + protein N-phospho-L-histidine.</text>
        <dbReference type="EC" id="2.7.13.3"/>
    </reaction>
</comment>
<accession>A0ABX1X2J3</accession>
<dbReference type="InterPro" id="IPR050640">
    <property type="entry name" value="Bact_2-comp_sensor_kinase"/>
</dbReference>
<comment type="subcellular location">
    <subcellularLocation>
        <location evidence="2">Cell membrane</location>
        <topology evidence="2">Multi-pass membrane protein</topology>
    </subcellularLocation>
</comment>
<evidence type="ECO:0000256" key="12">
    <source>
        <dbReference type="ARBA" id="ARBA00023136"/>
    </source>
</evidence>
<dbReference type="EMBL" id="WHNY01000004">
    <property type="protein sequence ID" value="NOU62605.1"/>
    <property type="molecule type" value="Genomic_DNA"/>
</dbReference>
<name>A0ABX1X2J3_9BACL</name>
<keyword evidence="12 13" id="KW-0472">Membrane</keyword>
<keyword evidence="5" id="KW-0808">Transferase</keyword>
<dbReference type="Pfam" id="PF02518">
    <property type="entry name" value="HATPase_c"/>
    <property type="match status" value="1"/>
</dbReference>
<dbReference type="PANTHER" id="PTHR34220">
    <property type="entry name" value="SENSOR HISTIDINE KINASE YPDA"/>
    <property type="match status" value="1"/>
</dbReference>
<dbReference type="PRINTS" id="PR00344">
    <property type="entry name" value="BCTRLSENSOR"/>
</dbReference>
<keyword evidence="4" id="KW-1003">Cell membrane</keyword>
<dbReference type="EC" id="2.7.13.3" evidence="3"/>
<comment type="caution">
    <text evidence="15">The sequence shown here is derived from an EMBL/GenBank/DDBJ whole genome shotgun (WGS) entry which is preliminary data.</text>
</comment>
<reference evidence="15 16" key="1">
    <citation type="submission" date="2019-10" db="EMBL/GenBank/DDBJ databases">
        <title>Description of Paenibacillus humi sp. nov.</title>
        <authorList>
            <person name="Carlier A."/>
            <person name="Qi S."/>
        </authorList>
    </citation>
    <scope>NUCLEOTIDE SEQUENCE [LARGE SCALE GENOMIC DNA]</scope>
    <source>
        <strain evidence="15 16">LMG 31461</strain>
    </source>
</reference>
<dbReference type="Pfam" id="PF06580">
    <property type="entry name" value="His_kinase"/>
    <property type="match status" value="1"/>
</dbReference>
<evidence type="ECO:0000256" key="4">
    <source>
        <dbReference type="ARBA" id="ARBA00022475"/>
    </source>
</evidence>
<keyword evidence="11" id="KW-0902">Two-component regulatory system</keyword>
<gene>
    <name evidence="15" type="ORF">GC096_00920</name>
</gene>
<dbReference type="Gene3D" id="3.30.565.10">
    <property type="entry name" value="Histidine kinase-like ATPase, C-terminal domain"/>
    <property type="match status" value="1"/>
</dbReference>
<evidence type="ECO:0000256" key="1">
    <source>
        <dbReference type="ARBA" id="ARBA00000085"/>
    </source>
</evidence>
<dbReference type="PROSITE" id="PS50109">
    <property type="entry name" value="HIS_KIN"/>
    <property type="match status" value="1"/>
</dbReference>
<protein>
    <recommendedName>
        <fullName evidence="3">histidine kinase</fullName>
        <ecNumber evidence="3">2.7.13.3</ecNumber>
    </recommendedName>
</protein>
<dbReference type="InterPro" id="IPR033479">
    <property type="entry name" value="dCache_1"/>
</dbReference>
<feature type="domain" description="Histidine kinase" evidence="14">
    <location>
        <begin position="492"/>
        <end position="599"/>
    </location>
</feature>
<evidence type="ECO:0000256" key="11">
    <source>
        <dbReference type="ARBA" id="ARBA00023012"/>
    </source>
</evidence>
<dbReference type="Gene3D" id="3.30.450.20">
    <property type="entry name" value="PAS domain"/>
    <property type="match status" value="2"/>
</dbReference>
<proteinExistence type="predicted"/>
<dbReference type="InterPro" id="IPR036890">
    <property type="entry name" value="HATPase_C_sf"/>
</dbReference>
<feature type="transmembrane region" description="Helical" evidence="13">
    <location>
        <begin position="307"/>
        <end position="329"/>
    </location>
</feature>
<dbReference type="InterPro" id="IPR003594">
    <property type="entry name" value="HATPase_dom"/>
</dbReference>
<evidence type="ECO:0000256" key="13">
    <source>
        <dbReference type="SAM" id="Phobius"/>
    </source>
</evidence>
<evidence type="ECO:0000256" key="9">
    <source>
        <dbReference type="ARBA" id="ARBA00022840"/>
    </source>
</evidence>
<evidence type="ECO:0000256" key="3">
    <source>
        <dbReference type="ARBA" id="ARBA00012438"/>
    </source>
</evidence>
<keyword evidence="7" id="KW-0547">Nucleotide-binding</keyword>
<dbReference type="Pfam" id="PF02743">
    <property type="entry name" value="dCache_1"/>
    <property type="match status" value="1"/>
</dbReference>
<evidence type="ECO:0000256" key="10">
    <source>
        <dbReference type="ARBA" id="ARBA00022989"/>
    </source>
</evidence>
<keyword evidence="10 13" id="KW-1133">Transmembrane helix</keyword>
<keyword evidence="8" id="KW-0418">Kinase</keyword>
<organism evidence="15 16">
    <name type="scientific">Paenibacillus plantarum</name>
    <dbReference type="NCBI Taxonomy" id="2654975"/>
    <lineage>
        <taxon>Bacteria</taxon>
        <taxon>Bacillati</taxon>
        <taxon>Bacillota</taxon>
        <taxon>Bacilli</taxon>
        <taxon>Bacillales</taxon>
        <taxon>Paenibacillaceae</taxon>
        <taxon>Paenibacillus</taxon>
    </lineage>
</organism>
<keyword evidence="9" id="KW-0067">ATP-binding</keyword>
<evidence type="ECO:0000256" key="7">
    <source>
        <dbReference type="ARBA" id="ARBA00022741"/>
    </source>
</evidence>
<keyword evidence="6 13" id="KW-0812">Transmembrane</keyword>
<dbReference type="InterPro" id="IPR004358">
    <property type="entry name" value="Sig_transdc_His_kin-like_C"/>
</dbReference>
<dbReference type="InterPro" id="IPR005467">
    <property type="entry name" value="His_kinase_dom"/>
</dbReference>
<dbReference type="InterPro" id="IPR010559">
    <property type="entry name" value="Sig_transdc_His_kin_internal"/>
</dbReference>
<evidence type="ECO:0000313" key="15">
    <source>
        <dbReference type="EMBL" id="NOU62605.1"/>
    </source>
</evidence>
<dbReference type="RefSeq" id="WP_171628419.1">
    <property type="nucleotide sequence ID" value="NZ_WHNY01000004.1"/>
</dbReference>
<evidence type="ECO:0000313" key="16">
    <source>
        <dbReference type="Proteomes" id="UP000653578"/>
    </source>
</evidence>
<dbReference type="SMART" id="SM00387">
    <property type="entry name" value="HATPase_c"/>
    <property type="match status" value="1"/>
</dbReference>
<dbReference type="Proteomes" id="UP000653578">
    <property type="component" value="Unassembled WGS sequence"/>
</dbReference>
<dbReference type="Gene3D" id="6.10.340.10">
    <property type="match status" value="1"/>
</dbReference>
<dbReference type="PANTHER" id="PTHR34220:SF7">
    <property type="entry name" value="SENSOR HISTIDINE KINASE YPDA"/>
    <property type="match status" value="1"/>
</dbReference>
<evidence type="ECO:0000256" key="6">
    <source>
        <dbReference type="ARBA" id="ARBA00022692"/>
    </source>
</evidence>
<evidence type="ECO:0000256" key="5">
    <source>
        <dbReference type="ARBA" id="ARBA00022679"/>
    </source>
</evidence>
<dbReference type="SUPFAM" id="SSF55874">
    <property type="entry name" value="ATPase domain of HSP90 chaperone/DNA topoisomerase II/histidine kinase"/>
    <property type="match status" value="1"/>
</dbReference>
<evidence type="ECO:0000259" key="14">
    <source>
        <dbReference type="PROSITE" id="PS50109"/>
    </source>
</evidence>
<sequence length="599" mass="68905">MNSKRGIWYYIQNYRFQSIFVRNFLIVLVLVILPLAGMSSFLYRSSHQIIEGEVSQVNKSSLYRVRDILDVLFRETSMLSTQISQQTDTQLFMLDTNSANLVRGEYNKINSTISMFTLIYEYISSIYVYSEKNGYVISNKENNFYDNFADKSWYPYYEQSDSVYTKSLPRKSREVYPFVLSFVKPSYLNAKDKIGAVIINIDLEELGKLIQPADGKKDHQLFIIDENKNYIYNQDMKLLFPGKSKPAYLQALDQKLDELLNQKEPYSGIVKLDGESYILTLAKLSFNNWACLSLLPIQEYESNIRNILNYTVLLLLLFAALGVIVAFLISVRTFQPIRNIIHLMEQLERDGVTRSPDGRDNEVRYISGNILNSAQTKRRIEEELSHRSQLLNEAQASALQAQINPHFIGNSLETINWMAIELTNGEPNEVSDTIGTLSQLMQLSLDMDNRLVPFRVEVEHAHLYLRMMDIRYKNKFQIVWDIPQALMSVQVIKLMLQPLLENAIQHGIHPSRKQGEITITGFIENDLMLLHIRDNGIGIEAEKLDTLNATMQQKRMLHAEHIGLKNVNQRLKLTFGEAYGLSLISKPGKGTTVIIKLPL</sequence>
<evidence type="ECO:0000256" key="2">
    <source>
        <dbReference type="ARBA" id="ARBA00004651"/>
    </source>
</evidence>
<evidence type="ECO:0000256" key="8">
    <source>
        <dbReference type="ARBA" id="ARBA00022777"/>
    </source>
</evidence>
<keyword evidence="16" id="KW-1185">Reference proteome</keyword>
<feature type="transmembrane region" description="Helical" evidence="13">
    <location>
        <begin position="20"/>
        <end position="43"/>
    </location>
</feature>